<dbReference type="EMBL" id="ANHY01000005">
    <property type="protein sequence ID" value="EKV31682.1"/>
    <property type="molecule type" value="Genomic_DNA"/>
</dbReference>
<name>K9H2A3_9PROT</name>
<organism evidence="2 3">
    <name type="scientific">Caenispirillum salinarum AK4</name>
    <dbReference type="NCBI Taxonomy" id="1238182"/>
    <lineage>
        <taxon>Bacteria</taxon>
        <taxon>Pseudomonadati</taxon>
        <taxon>Pseudomonadota</taxon>
        <taxon>Alphaproteobacteria</taxon>
        <taxon>Rhodospirillales</taxon>
        <taxon>Novispirillaceae</taxon>
        <taxon>Caenispirillum</taxon>
    </lineage>
</organism>
<dbReference type="AlphaFoldDB" id="K9H2A3"/>
<accession>K9H2A3</accession>
<reference evidence="2 3" key="1">
    <citation type="journal article" date="2013" name="Genome Announc.">
        <title>Draft Genome Sequence of an Alphaproteobacterium, Caenispirillum salinarum AK4(T), Isolated from a Solar Saltern.</title>
        <authorList>
            <person name="Khatri I."/>
            <person name="Singh A."/>
            <person name="Korpole S."/>
            <person name="Pinnaka A.K."/>
            <person name="Subramanian S."/>
        </authorList>
    </citation>
    <scope>NUCLEOTIDE SEQUENCE [LARGE SCALE GENOMIC DNA]</scope>
    <source>
        <strain evidence="2 3">AK4</strain>
    </source>
</reference>
<comment type="caution">
    <text evidence="2">The sequence shown here is derived from an EMBL/GenBank/DDBJ whole genome shotgun (WGS) entry which is preliminary data.</text>
</comment>
<sequence length="94" mass="10554">MAETDQLKQRLNTLETRIRKVEQAAHPVAPSDHDVASLLQDLWGEHARVRHYLAEDGEAPEPEGPRLASHADAHDSMNEMEKLLAQAEALHTEK</sequence>
<keyword evidence="3" id="KW-1185">Reference proteome</keyword>
<protein>
    <submittedName>
        <fullName evidence="2">Uncharacterized protein</fullName>
    </submittedName>
</protein>
<evidence type="ECO:0000256" key="1">
    <source>
        <dbReference type="SAM" id="MobiDB-lite"/>
    </source>
</evidence>
<dbReference type="Proteomes" id="UP000009881">
    <property type="component" value="Unassembled WGS sequence"/>
</dbReference>
<evidence type="ECO:0000313" key="2">
    <source>
        <dbReference type="EMBL" id="EKV31682.1"/>
    </source>
</evidence>
<feature type="compositionally biased region" description="Basic and acidic residues" evidence="1">
    <location>
        <begin position="69"/>
        <end position="82"/>
    </location>
</feature>
<dbReference type="RefSeq" id="WP_009539551.1">
    <property type="nucleotide sequence ID" value="NZ_ANHY01000005.1"/>
</dbReference>
<dbReference type="STRING" id="1238182.C882_3432"/>
<feature type="region of interest" description="Disordered" evidence="1">
    <location>
        <begin position="55"/>
        <end position="94"/>
    </location>
</feature>
<gene>
    <name evidence="2" type="ORF">C882_3432</name>
</gene>
<evidence type="ECO:0000313" key="3">
    <source>
        <dbReference type="Proteomes" id="UP000009881"/>
    </source>
</evidence>
<proteinExistence type="predicted"/>